<sequence length="121" mass="13391">SGNHQESISFFVFPSPHSPVLLGHDWLVTHNPQIVWKMSQVTVWSPHCLSNCLRSASLTSSTPTSNPLAPPDLSGIPEEYHDLCMVFSKDRASSLPPHQPYDCAVDLLQFATPIQQIPCRA</sequence>
<accession>A0A1A8AF54</accession>
<protein>
    <submittedName>
        <fullName evidence="1">Uncharacterized protein</fullName>
    </submittedName>
</protein>
<dbReference type="InterPro" id="IPR032567">
    <property type="entry name" value="RTL1-rel"/>
</dbReference>
<reference evidence="1" key="2">
    <citation type="submission" date="2016-06" db="EMBL/GenBank/DDBJ databases">
        <title>The genome of a short-lived fish provides insights into sex chromosome evolution and the genetic control of aging.</title>
        <authorList>
            <person name="Reichwald K."/>
            <person name="Felder M."/>
            <person name="Petzold A."/>
            <person name="Koch P."/>
            <person name="Groth M."/>
            <person name="Platzer M."/>
        </authorList>
    </citation>
    <scope>NUCLEOTIDE SEQUENCE</scope>
    <source>
        <tissue evidence="1">Brain</tissue>
    </source>
</reference>
<name>A0A1A8AF54_NOTFU</name>
<proteinExistence type="predicted"/>
<dbReference type="Gene3D" id="2.40.70.10">
    <property type="entry name" value="Acid Proteases"/>
    <property type="match status" value="1"/>
</dbReference>
<dbReference type="InterPro" id="IPR021109">
    <property type="entry name" value="Peptidase_aspartic_dom_sf"/>
</dbReference>
<feature type="non-terminal residue" evidence="1">
    <location>
        <position position="1"/>
    </location>
</feature>
<dbReference type="AlphaFoldDB" id="A0A1A8AF54"/>
<dbReference type="PANTHER" id="PTHR15503">
    <property type="entry name" value="LDOC1 RELATED"/>
    <property type="match status" value="1"/>
</dbReference>
<evidence type="ECO:0000313" key="1">
    <source>
        <dbReference type="EMBL" id="SBP53709.1"/>
    </source>
</evidence>
<reference evidence="1" key="1">
    <citation type="submission" date="2016-05" db="EMBL/GenBank/DDBJ databases">
        <authorList>
            <person name="Lavstsen T."/>
            <person name="Jespersen J.S."/>
        </authorList>
    </citation>
    <scope>NUCLEOTIDE SEQUENCE</scope>
    <source>
        <tissue evidence="1">Brain</tissue>
    </source>
</reference>
<dbReference type="PANTHER" id="PTHR15503:SF36">
    <property type="entry name" value="RETROTRANSPOSON GAG-LIKE PROTEIN 5"/>
    <property type="match status" value="1"/>
</dbReference>
<dbReference type="EMBL" id="HADY01015224">
    <property type="protein sequence ID" value="SBP53709.1"/>
    <property type="molecule type" value="Transcribed_RNA"/>
</dbReference>
<organism evidence="1">
    <name type="scientific">Nothobranchius furzeri</name>
    <name type="common">Turquoise killifish</name>
    <dbReference type="NCBI Taxonomy" id="105023"/>
    <lineage>
        <taxon>Eukaryota</taxon>
        <taxon>Metazoa</taxon>
        <taxon>Chordata</taxon>
        <taxon>Craniata</taxon>
        <taxon>Vertebrata</taxon>
        <taxon>Euteleostomi</taxon>
        <taxon>Actinopterygii</taxon>
        <taxon>Neopterygii</taxon>
        <taxon>Teleostei</taxon>
        <taxon>Neoteleostei</taxon>
        <taxon>Acanthomorphata</taxon>
        <taxon>Ovalentaria</taxon>
        <taxon>Atherinomorphae</taxon>
        <taxon>Cyprinodontiformes</taxon>
        <taxon>Nothobranchiidae</taxon>
        <taxon>Nothobranchius</taxon>
    </lineage>
</organism>
<gene>
    <name evidence="1" type="primary">CU459095.1</name>
</gene>